<reference evidence="2" key="1">
    <citation type="journal article" date="2019" name="bioRxiv">
        <title>The Genome of the Zebra Mussel, Dreissena polymorpha: A Resource for Invasive Species Research.</title>
        <authorList>
            <person name="McCartney M.A."/>
            <person name="Auch B."/>
            <person name="Kono T."/>
            <person name="Mallez S."/>
            <person name="Zhang Y."/>
            <person name="Obille A."/>
            <person name="Becker A."/>
            <person name="Abrahante J.E."/>
            <person name="Garbe J."/>
            <person name="Badalamenti J.P."/>
            <person name="Herman A."/>
            <person name="Mangelson H."/>
            <person name="Liachko I."/>
            <person name="Sullivan S."/>
            <person name="Sone E.D."/>
            <person name="Koren S."/>
            <person name="Silverstein K.A.T."/>
            <person name="Beckman K.B."/>
            <person name="Gohl D.M."/>
        </authorList>
    </citation>
    <scope>NUCLEOTIDE SEQUENCE</scope>
    <source>
        <strain evidence="2">Duluth1</strain>
        <tissue evidence="2">Whole animal</tissue>
    </source>
</reference>
<protein>
    <submittedName>
        <fullName evidence="2">Uncharacterized protein</fullName>
    </submittedName>
</protein>
<evidence type="ECO:0000313" key="3">
    <source>
        <dbReference type="Proteomes" id="UP000828390"/>
    </source>
</evidence>
<accession>A0A9D4QRD6</accession>
<proteinExistence type="predicted"/>
<evidence type="ECO:0000313" key="2">
    <source>
        <dbReference type="EMBL" id="KAH3839777.1"/>
    </source>
</evidence>
<dbReference type="Proteomes" id="UP000828390">
    <property type="component" value="Unassembled WGS sequence"/>
</dbReference>
<evidence type="ECO:0000256" key="1">
    <source>
        <dbReference type="SAM" id="MobiDB-lite"/>
    </source>
</evidence>
<name>A0A9D4QRD6_DREPO</name>
<organism evidence="2 3">
    <name type="scientific">Dreissena polymorpha</name>
    <name type="common">Zebra mussel</name>
    <name type="synonym">Mytilus polymorpha</name>
    <dbReference type="NCBI Taxonomy" id="45954"/>
    <lineage>
        <taxon>Eukaryota</taxon>
        <taxon>Metazoa</taxon>
        <taxon>Spiralia</taxon>
        <taxon>Lophotrochozoa</taxon>
        <taxon>Mollusca</taxon>
        <taxon>Bivalvia</taxon>
        <taxon>Autobranchia</taxon>
        <taxon>Heteroconchia</taxon>
        <taxon>Euheterodonta</taxon>
        <taxon>Imparidentia</taxon>
        <taxon>Neoheterodontei</taxon>
        <taxon>Myida</taxon>
        <taxon>Dreissenoidea</taxon>
        <taxon>Dreissenidae</taxon>
        <taxon>Dreissena</taxon>
    </lineage>
</organism>
<keyword evidence="3" id="KW-1185">Reference proteome</keyword>
<feature type="region of interest" description="Disordered" evidence="1">
    <location>
        <begin position="1"/>
        <end position="84"/>
    </location>
</feature>
<comment type="caution">
    <text evidence="2">The sequence shown here is derived from an EMBL/GenBank/DDBJ whole genome shotgun (WGS) entry which is preliminary data.</text>
</comment>
<feature type="compositionally biased region" description="Basic and acidic residues" evidence="1">
    <location>
        <begin position="73"/>
        <end position="84"/>
    </location>
</feature>
<reference evidence="2" key="2">
    <citation type="submission" date="2020-11" db="EMBL/GenBank/DDBJ databases">
        <authorList>
            <person name="McCartney M.A."/>
            <person name="Auch B."/>
            <person name="Kono T."/>
            <person name="Mallez S."/>
            <person name="Becker A."/>
            <person name="Gohl D.M."/>
            <person name="Silverstein K.A.T."/>
            <person name="Koren S."/>
            <person name="Bechman K.B."/>
            <person name="Herman A."/>
            <person name="Abrahante J.E."/>
            <person name="Garbe J."/>
        </authorList>
    </citation>
    <scope>NUCLEOTIDE SEQUENCE</scope>
    <source>
        <strain evidence="2">Duluth1</strain>
        <tissue evidence="2">Whole animal</tissue>
    </source>
</reference>
<dbReference type="AlphaFoldDB" id="A0A9D4QRD6"/>
<sequence length="84" mass="8968">MSAKERATKKHIDYRKMASKGLSGGLTEKEEGTAETEDEMDMAYPVGASKTPAKSEAMKTVVTPGKSGLISDGGRKNGTDKNKF</sequence>
<gene>
    <name evidence="2" type="ORF">DPMN_113214</name>
</gene>
<feature type="compositionally biased region" description="Basic and acidic residues" evidence="1">
    <location>
        <begin position="1"/>
        <end position="16"/>
    </location>
</feature>
<dbReference type="EMBL" id="JAIWYP010000004">
    <property type="protein sequence ID" value="KAH3839777.1"/>
    <property type="molecule type" value="Genomic_DNA"/>
</dbReference>